<keyword evidence="10" id="KW-1185">Reference proteome</keyword>
<evidence type="ECO:0000256" key="7">
    <source>
        <dbReference type="SAM" id="Phobius"/>
    </source>
</evidence>
<comment type="similarity">
    <text evidence="2">Belongs to the UPF0702 family.</text>
</comment>
<gene>
    <name evidence="9" type="ORF">RY831_20805</name>
</gene>
<feature type="transmembrane region" description="Helical" evidence="7">
    <location>
        <begin position="63"/>
        <end position="83"/>
    </location>
</feature>
<dbReference type="Pfam" id="PF04239">
    <property type="entry name" value="DUF421"/>
    <property type="match status" value="1"/>
</dbReference>
<keyword evidence="5 7" id="KW-1133">Transmembrane helix</keyword>
<feature type="transmembrane region" description="Helical" evidence="7">
    <location>
        <begin position="6"/>
        <end position="28"/>
    </location>
</feature>
<evidence type="ECO:0000259" key="8">
    <source>
        <dbReference type="Pfam" id="PF04239"/>
    </source>
</evidence>
<comment type="caution">
    <text evidence="9">The sequence shown here is derived from an EMBL/GenBank/DDBJ whole genome shotgun (WGS) entry which is preliminary data.</text>
</comment>
<protein>
    <submittedName>
        <fullName evidence="9">DUF421 domain-containing protein</fullName>
    </submittedName>
</protein>
<dbReference type="InterPro" id="IPR023090">
    <property type="entry name" value="UPF0702_alpha/beta_dom_sf"/>
</dbReference>
<keyword evidence="6 7" id="KW-0472">Membrane</keyword>
<dbReference type="RefSeq" id="WP_326508297.1">
    <property type="nucleotide sequence ID" value="NZ_JAWIIV010000020.1"/>
</dbReference>
<proteinExistence type="inferred from homology"/>
<evidence type="ECO:0000256" key="4">
    <source>
        <dbReference type="ARBA" id="ARBA00022692"/>
    </source>
</evidence>
<evidence type="ECO:0000256" key="1">
    <source>
        <dbReference type="ARBA" id="ARBA00004651"/>
    </source>
</evidence>
<evidence type="ECO:0000313" key="10">
    <source>
        <dbReference type="Proteomes" id="UP001352263"/>
    </source>
</evidence>
<accession>A0ABU6JDS7</accession>
<evidence type="ECO:0000256" key="6">
    <source>
        <dbReference type="ARBA" id="ARBA00023136"/>
    </source>
</evidence>
<keyword evidence="4 7" id="KW-0812">Transmembrane</keyword>
<dbReference type="Proteomes" id="UP001352263">
    <property type="component" value="Unassembled WGS sequence"/>
</dbReference>
<reference evidence="9 10" key="1">
    <citation type="submission" date="2023-10" db="EMBL/GenBank/DDBJ databases">
        <title>Noviherbaspirillum sp. CPCC 100848 genome assembly.</title>
        <authorList>
            <person name="Li X.Y."/>
            <person name="Fang X.M."/>
        </authorList>
    </citation>
    <scope>NUCLEOTIDE SEQUENCE [LARGE SCALE GENOMIC DNA]</scope>
    <source>
        <strain evidence="9 10">CPCC 100848</strain>
    </source>
</reference>
<keyword evidence="3" id="KW-1003">Cell membrane</keyword>
<feature type="domain" description="YetF C-terminal" evidence="8">
    <location>
        <begin position="86"/>
        <end position="154"/>
    </location>
</feature>
<evidence type="ECO:0000256" key="5">
    <source>
        <dbReference type="ARBA" id="ARBA00022989"/>
    </source>
</evidence>
<name>A0ABU6JDS7_9BURK</name>
<dbReference type="PANTHER" id="PTHR34582">
    <property type="entry name" value="UPF0702 TRANSMEMBRANE PROTEIN YCAP"/>
    <property type="match status" value="1"/>
</dbReference>
<evidence type="ECO:0000313" key="9">
    <source>
        <dbReference type="EMBL" id="MEC4721611.1"/>
    </source>
</evidence>
<evidence type="ECO:0000256" key="3">
    <source>
        <dbReference type="ARBA" id="ARBA00022475"/>
    </source>
</evidence>
<sequence>MFDMQLPWWEFIVRGAIIYSVLLLMVRISGRRTVGQFRPFDLLVVMLLSESVSNSLSGSDESVSGGLIVAATLIALNTLVAAATARSRKLATLVDGTPILLGRDGQIFHDARRSARITEGDIEQALHEADCTLEDVQYIFLESDGGISILQKKSAEPGKP</sequence>
<dbReference type="EMBL" id="JAWIIV010000020">
    <property type="protein sequence ID" value="MEC4721611.1"/>
    <property type="molecule type" value="Genomic_DNA"/>
</dbReference>
<comment type="subcellular location">
    <subcellularLocation>
        <location evidence="1">Cell membrane</location>
        <topology evidence="1">Multi-pass membrane protein</topology>
    </subcellularLocation>
</comment>
<organism evidence="9 10">
    <name type="scientific">Noviherbaspirillum album</name>
    <dbReference type="NCBI Taxonomy" id="3080276"/>
    <lineage>
        <taxon>Bacteria</taxon>
        <taxon>Pseudomonadati</taxon>
        <taxon>Pseudomonadota</taxon>
        <taxon>Betaproteobacteria</taxon>
        <taxon>Burkholderiales</taxon>
        <taxon>Oxalobacteraceae</taxon>
        <taxon>Noviherbaspirillum</taxon>
    </lineage>
</organism>
<dbReference type="InterPro" id="IPR007353">
    <property type="entry name" value="DUF421"/>
</dbReference>
<dbReference type="Gene3D" id="3.30.240.20">
    <property type="entry name" value="bsu07140 like domains"/>
    <property type="match status" value="1"/>
</dbReference>
<evidence type="ECO:0000256" key="2">
    <source>
        <dbReference type="ARBA" id="ARBA00006448"/>
    </source>
</evidence>
<dbReference type="PANTHER" id="PTHR34582:SF6">
    <property type="entry name" value="UPF0702 TRANSMEMBRANE PROTEIN YCAP"/>
    <property type="match status" value="1"/>
</dbReference>